<comment type="similarity">
    <text evidence="1">Belongs to the glycosyltransferase 2 family.</text>
</comment>
<dbReference type="EMBL" id="JABBJJ010000185">
    <property type="protein sequence ID" value="NMO19469.1"/>
    <property type="molecule type" value="Genomic_DNA"/>
</dbReference>
<proteinExistence type="inferred from homology"/>
<dbReference type="InterPro" id="IPR050834">
    <property type="entry name" value="Glycosyltransf_2"/>
</dbReference>
<dbReference type="InterPro" id="IPR001173">
    <property type="entry name" value="Glyco_trans_2-like"/>
</dbReference>
<evidence type="ECO:0000313" key="6">
    <source>
        <dbReference type="Proteomes" id="UP000518300"/>
    </source>
</evidence>
<organism evidence="5 6">
    <name type="scientific">Pyxidicoccus fallax</name>
    <dbReference type="NCBI Taxonomy" id="394095"/>
    <lineage>
        <taxon>Bacteria</taxon>
        <taxon>Pseudomonadati</taxon>
        <taxon>Myxococcota</taxon>
        <taxon>Myxococcia</taxon>
        <taxon>Myxococcales</taxon>
        <taxon>Cystobacterineae</taxon>
        <taxon>Myxococcaceae</taxon>
        <taxon>Pyxidicoccus</taxon>
    </lineage>
</organism>
<evidence type="ECO:0000259" key="4">
    <source>
        <dbReference type="Pfam" id="PF00535"/>
    </source>
</evidence>
<dbReference type="Pfam" id="PF00535">
    <property type="entry name" value="Glycos_transf_2"/>
    <property type="match status" value="1"/>
</dbReference>
<gene>
    <name evidence="5" type="ORF">HG543_32035</name>
</gene>
<evidence type="ECO:0000313" key="5">
    <source>
        <dbReference type="EMBL" id="NMO19469.1"/>
    </source>
</evidence>
<dbReference type="SUPFAM" id="SSF53335">
    <property type="entry name" value="S-adenosyl-L-methionine-dependent methyltransferases"/>
    <property type="match status" value="1"/>
</dbReference>
<dbReference type="AlphaFoldDB" id="A0A848LP76"/>
<evidence type="ECO:0000256" key="1">
    <source>
        <dbReference type="ARBA" id="ARBA00006739"/>
    </source>
</evidence>
<comment type="caution">
    <text evidence="5">The sequence shown here is derived from an EMBL/GenBank/DDBJ whole genome shotgun (WGS) entry which is preliminary data.</text>
</comment>
<name>A0A848LP76_9BACT</name>
<accession>A0A848LP76</accession>
<evidence type="ECO:0000256" key="2">
    <source>
        <dbReference type="ARBA" id="ARBA00022676"/>
    </source>
</evidence>
<protein>
    <submittedName>
        <fullName evidence="5">Glycosyltransferase</fullName>
    </submittedName>
</protein>
<dbReference type="Gene3D" id="3.90.550.10">
    <property type="entry name" value="Spore Coat Polysaccharide Biosynthesis Protein SpsA, Chain A"/>
    <property type="match status" value="1"/>
</dbReference>
<keyword evidence="6" id="KW-1185">Reference proteome</keyword>
<keyword evidence="3 5" id="KW-0808">Transferase</keyword>
<dbReference type="PANTHER" id="PTHR43685:SF5">
    <property type="entry name" value="GLYCOSYLTRANSFERASE EPSE-RELATED"/>
    <property type="match status" value="1"/>
</dbReference>
<dbReference type="InterPro" id="IPR029044">
    <property type="entry name" value="Nucleotide-diphossugar_trans"/>
</dbReference>
<dbReference type="SUPFAM" id="SSF53448">
    <property type="entry name" value="Nucleotide-diphospho-sugar transferases"/>
    <property type="match status" value="1"/>
</dbReference>
<feature type="domain" description="Glycosyltransferase 2-like" evidence="4">
    <location>
        <begin position="7"/>
        <end position="172"/>
    </location>
</feature>
<keyword evidence="2" id="KW-0328">Glycosyltransferase</keyword>
<reference evidence="5 6" key="1">
    <citation type="submission" date="2020-04" db="EMBL/GenBank/DDBJ databases">
        <title>Draft genome of Pyxidicoccus fallax type strain.</title>
        <authorList>
            <person name="Whitworth D.E."/>
        </authorList>
    </citation>
    <scope>NUCLEOTIDE SEQUENCE [LARGE SCALE GENOMIC DNA]</scope>
    <source>
        <strain evidence="5 6">DSM 14698</strain>
    </source>
</reference>
<evidence type="ECO:0000256" key="3">
    <source>
        <dbReference type="ARBA" id="ARBA00022679"/>
    </source>
</evidence>
<sequence>MPVPAVTVLLPARNAETTVAAAVESLLEGTLRDVHVLAVDDGSTDGTRAVLEGLAARDSRVEVLEGGGRGLVAALNLALGRSVSPYVARMDADDEALPRRLEASVAALEAEPELAGVGTGVELFREDQPVSPSFQAYAAWLNGLTSAERLFRERFIESPVCHPSVCLRREAVVAAGGWRHGDFPEDYALWLELMDRGHGMRNVAEVLLRWRDSSQRLTWTDPRYAVRRFTWTKAHYLVRGRGPLADGRPCTVWGAGPSGKTLTRFLREEGATVERFVEVHPRKVGTRIQGIPVVSPDELGPPERERGHLLVCVGVRWAREEIRADLAARGWVEGRDFTCAA</sequence>
<dbReference type="InterPro" id="IPR029063">
    <property type="entry name" value="SAM-dependent_MTases_sf"/>
</dbReference>
<dbReference type="Proteomes" id="UP000518300">
    <property type="component" value="Unassembled WGS sequence"/>
</dbReference>
<dbReference type="PANTHER" id="PTHR43685">
    <property type="entry name" value="GLYCOSYLTRANSFERASE"/>
    <property type="match status" value="1"/>
</dbReference>
<dbReference type="GO" id="GO:0016757">
    <property type="term" value="F:glycosyltransferase activity"/>
    <property type="evidence" value="ECO:0007669"/>
    <property type="project" value="UniProtKB-KW"/>
</dbReference>
<dbReference type="RefSeq" id="WP_169348718.1">
    <property type="nucleotide sequence ID" value="NZ_JABBJJ010000185.1"/>
</dbReference>